<proteinExistence type="predicted"/>
<name>A0AAE1UKK1_9EUCA</name>
<dbReference type="AlphaFoldDB" id="A0AAE1UKK1"/>
<feature type="compositionally biased region" description="Polar residues" evidence="1">
    <location>
        <begin position="113"/>
        <end position="139"/>
    </location>
</feature>
<feature type="region of interest" description="Disordered" evidence="1">
    <location>
        <begin position="164"/>
        <end position="205"/>
    </location>
</feature>
<accession>A0AAE1UKK1</accession>
<dbReference type="Proteomes" id="UP001292094">
    <property type="component" value="Unassembled WGS sequence"/>
</dbReference>
<reference evidence="2" key="1">
    <citation type="submission" date="2023-11" db="EMBL/GenBank/DDBJ databases">
        <title>Genome assemblies of two species of porcelain crab, Petrolisthes cinctipes and Petrolisthes manimaculis (Anomura: Porcellanidae).</title>
        <authorList>
            <person name="Angst P."/>
        </authorList>
    </citation>
    <scope>NUCLEOTIDE SEQUENCE</scope>
    <source>
        <strain evidence="2">PB745_02</strain>
        <tissue evidence="2">Gill</tissue>
    </source>
</reference>
<gene>
    <name evidence="2" type="ORF">Pmani_002261</name>
</gene>
<feature type="compositionally biased region" description="Basic residues" evidence="1">
    <location>
        <begin position="98"/>
        <end position="109"/>
    </location>
</feature>
<feature type="compositionally biased region" description="Polar residues" evidence="1">
    <location>
        <begin position="164"/>
        <end position="193"/>
    </location>
</feature>
<organism evidence="2 3">
    <name type="scientific">Petrolisthes manimaculis</name>
    <dbReference type="NCBI Taxonomy" id="1843537"/>
    <lineage>
        <taxon>Eukaryota</taxon>
        <taxon>Metazoa</taxon>
        <taxon>Ecdysozoa</taxon>
        <taxon>Arthropoda</taxon>
        <taxon>Crustacea</taxon>
        <taxon>Multicrustacea</taxon>
        <taxon>Malacostraca</taxon>
        <taxon>Eumalacostraca</taxon>
        <taxon>Eucarida</taxon>
        <taxon>Decapoda</taxon>
        <taxon>Pleocyemata</taxon>
        <taxon>Anomura</taxon>
        <taxon>Galatheoidea</taxon>
        <taxon>Porcellanidae</taxon>
        <taxon>Petrolisthes</taxon>
    </lineage>
</organism>
<feature type="region of interest" description="Disordered" evidence="1">
    <location>
        <begin position="231"/>
        <end position="260"/>
    </location>
</feature>
<feature type="region of interest" description="Disordered" evidence="1">
    <location>
        <begin position="98"/>
        <end position="139"/>
    </location>
</feature>
<comment type="caution">
    <text evidence="2">The sequence shown here is derived from an EMBL/GenBank/DDBJ whole genome shotgun (WGS) entry which is preliminary data.</text>
</comment>
<evidence type="ECO:0000256" key="1">
    <source>
        <dbReference type="SAM" id="MobiDB-lite"/>
    </source>
</evidence>
<evidence type="ECO:0000313" key="3">
    <source>
        <dbReference type="Proteomes" id="UP001292094"/>
    </source>
</evidence>
<sequence length="319" mass="36862">MKIYVCQIVPSSMCQDIIAKIEEYNEQLTKWGETNGIKIIETVPTFKLGTGELDELCFDTKNDKYSAMNRLGVIKLLGVIKRQCPEFQLCANWEQVKRKHKYNPQRREKRNTEANNPTPTSQIAASNAGSPALTTPTNQAESRIHNQGHFYAQNRTVQRAPHDTFTTSQTAPTNHRAASTTAPRESSSPTLVRSTGERGWRTTNMPRSNTYAQALIRAPEKRNHTAYYHSRAHTPGAREWSRNNRPHHHTPTPVFEERETHEIKRPFAPWMNDHIREAIKLRDDIRKRLKCDRHNITLLEQYKREKKRVGVCSTELKNK</sequence>
<protein>
    <submittedName>
        <fullName evidence="2">Uncharacterized protein</fullName>
    </submittedName>
</protein>
<evidence type="ECO:0000313" key="2">
    <source>
        <dbReference type="EMBL" id="KAK4327257.1"/>
    </source>
</evidence>
<dbReference type="EMBL" id="JAWZYT010000159">
    <property type="protein sequence ID" value="KAK4327257.1"/>
    <property type="molecule type" value="Genomic_DNA"/>
</dbReference>
<keyword evidence="3" id="KW-1185">Reference proteome</keyword>